<dbReference type="Gene3D" id="3.30.565.10">
    <property type="entry name" value="Histidine kinase-like ATPase, C-terminal domain"/>
    <property type="match status" value="1"/>
</dbReference>
<dbReference type="STRING" id="1189621.A3SI_18101"/>
<dbReference type="CDD" id="cd00075">
    <property type="entry name" value="HATPase"/>
    <property type="match status" value="1"/>
</dbReference>
<organism evidence="7 8">
    <name type="scientific">Nitritalea halalkaliphila LW7</name>
    <dbReference type="NCBI Taxonomy" id="1189621"/>
    <lineage>
        <taxon>Bacteria</taxon>
        <taxon>Pseudomonadati</taxon>
        <taxon>Bacteroidota</taxon>
        <taxon>Cytophagia</taxon>
        <taxon>Cytophagales</taxon>
        <taxon>Cyclobacteriaceae</taxon>
        <taxon>Nitritalea</taxon>
    </lineage>
</organism>
<dbReference type="PANTHER" id="PTHR43304">
    <property type="entry name" value="PHYTOCHROME-LIKE PROTEIN CPH1"/>
    <property type="match status" value="1"/>
</dbReference>
<evidence type="ECO:0000256" key="4">
    <source>
        <dbReference type="ARBA" id="ARBA00022679"/>
    </source>
</evidence>
<dbReference type="InterPro" id="IPR003594">
    <property type="entry name" value="HATPase_dom"/>
</dbReference>
<dbReference type="EMBL" id="AJYA01000062">
    <property type="protein sequence ID" value="EIM73351.1"/>
    <property type="molecule type" value="Genomic_DNA"/>
</dbReference>
<sequence length="264" mass="29248">MSSGHLDAIDDEAPFFITVKDIRDLKALQSEQQRLLSKTNDQNTRLRNFAYIVTHNLRSHLSGITGMLQLIEMEQPELMENPYLGLLAQASQQLHGTIDELAEVVRFQLGEEQREIVDISETLRTVVDALAAVARKEAVHLDNQLAPDLKVYGVPAYVNSVLLNLISNAIKYKNPAVSSWVRIIASMAEDMLVLTVQDNGLGMDLAQMGDKLFGLYNTFHRHQEARGIGLYITKGQIEVMGGRIEVASTPGVGTTFTVYLPAAK</sequence>
<name>I5BUU9_9BACT</name>
<dbReference type="InterPro" id="IPR003661">
    <property type="entry name" value="HisK_dim/P_dom"/>
</dbReference>
<evidence type="ECO:0000256" key="1">
    <source>
        <dbReference type="ARBA" id="ARBA00000085"/>
    </source>
</evidence>
<keyword evidence="4" id="KW-0808">Transferase</keyword>
<dbReference type="InterPro" id="IPR036097">
    <property type="entry name" value="HisK_dim/P_sf"/>
</dbReference>
<dbReference type="InterPro" id="IPR005467">
    <property type="entry name" value="His_kinase_dom"/>
</dbReference>
<dbReference type="SUPFAM" id="SSF55874">
    <property type="entry name" value="ATPase domain of HSP90 chaperone/DNA topoisomerase II/histidine kinase"/>
    <property type="match status" value="1"/>
</dbReference>
<proteinExistence type="predicted"/>
<dbReference type="AlphaFoldDB" id="I5BUU9"/>
<dbReference type="SUPFAM" id="SSF47384">
    <property type="entry name" value="Homodimeric domain of signal transducing histidine kinase"/>
    <property type="match status" value="1"/>
</dbReference>
<evidence type="ECO:0000256" key="5">
    <source>
        <dbReference type="ARBA" id="ARBA00022777"/>
    </source>
</evidence>
<dbReference type="PANTHER" id="PTHR43304:SF1">
    <property type="entry name" value="PAC DOMAIN-CONTAINING PROTEIN"/>
    <property type="match status" value="1"/>
</dbReference>
<dbReference type="GO" id="GO:0000155">
    <property type="term" value="F:phosphorelay sensor kinase activity"/>
    <property type="evidence" value="ECO:0007669"/>
    <property type="project" value="InterPro"/>
</dbReference>
<keyword evidence="3" id="KW-0597">Phosphoprotein</keyword>
<dbReference type="SMART" id="SM00387">
    <property type="entry name" value="HATPase_c"/>
    <property type="match status" value="1"/>
</dbReference>
<comment type="catalytic activity">
    <reaction evidence="1">
        <text>ATP + protein L-histidine = ADP + protein N-phospho-L-histidine.</text>
        <dbReference type="EC" id="2.7.13.3"/>
    </reaction>
</comment>
<dbReference type="Pfam" id="PF02518">
    <property type="entry name" value="HATPase_c"/>
    <property type="match status" value="1"/>
</dbReference>
<evidence type="ECO:0000313" key="8">
    <source>
        <dbReference type="Proteomes" id="UP000005551"/>
    </source>
</evidence>
<evidence type="ECO:0000256" key="3">
    <source>
        <dbReference type="ARBA" id="ARBA00022553"/>
    </source>
</evidence>
<feature type="domain" description="Histidine kinase" evidence="6">
    <location>
        <begin position="52"/>
        <end position="264"/>
    </location>
</feature>
<evidence type="ECO:0000313" key="7">
    <source>
        <dbReference type="EMBL" id="EIM73351.1"/>
    </source>
</evidence>
<dbReference type="Proteomes" id="UP000005551">
    <property type="component" value="Unassembled WGS sequence"/>
</dbReference>
<dbReference type="InterPro" id="IPR004358">
    <property type="entry name" value="Sig_transdc_His_kin-like_C"/>
</dbReference>
<gene>
    <name evidence="7" type="ORF">A3SI_18101</name>
</gene>
<dbReference type="InterPro" id="IPR052162">
    <property type="entry name" value="Sensor_kinase/Photoreceptor"/>
</dbReference>
<protein>
    <recommendedName>
        <fullName evidence="2">histidine kinase</fullName>
        <ecNumber evidence="2">2.7.13.3</ecNumber>
    </recommendedName>
</protein>
<keyword evidence="8" id="KW-1185">Reference proteome</keyword>
<dbReference type="PRINTS" id="PR00344">
    <property type="entry name" value="BCTRLSENSOR"/>
</dbReference>
<reference evidence="7 8" key="1">
    <citation type="submission" date="2012-05" db="EMBL/GenBank/DDBJ databases">
        <title>Genome sequence of Nitritalea halalkaliphila LW7.</title>
        <authorList>
            <person name="Jangir P.K."/>
            <person name="Singh A."/>
            <person name="Shivaji S."/>
            <person name="Sharma R."/>
        </authorList>
    </citation>
    <scope>NUCLEOTIDE SEQUENCE [LARGE SCALE GENOMIC DNA]</scope>
    <source>
        <strain evidence="7 8">LW7</strain>
    </source>
</reference>
<evidence type="ECO:0000256" key="2">
    <source>
        <dbReference type="ARBA" id="ARBA00012438"/>
    </source>
</evidence>
<comment type="caution">
    <text evidence="7">The sequence shown here is derived from an EMBL/GenBank/DDBJ whole genome shotgun (WGS) entry which is preliminary data.</text>
</comment>
<dbReference type="CDD" id="cd00082">
    <property type="entry name" value="HisKA"/>
    <property type="match status" value="1"/>
</dbReference>
<dbReference type="InterPro" id="IPR036890">
    <property type="entry name" value="HATPase_C_sf"/>
</dbReference>
<dbReference type="Gene3D" id="1.10.287.130">
    <property type="match status" value="1"/>
</dbReference>
<keyword evidence="5 7" id="KW-0418">Kinase</keyword>
<accession>I5BUU9</accession>
<dbReference type="EC" id="2.7.13.3" evidence="2"/>
<evidence type="ECO:0000259" key="6">
    <source>
        <dbReference type="PROSITE" id="PS50109"/>
    </source>
</evidence>
<dbReference type="PROSITE" id="PS50109">
    <property type="entry name" value="HIS_KIN"/>
    <property type="match status" value="1"/>
</dbReference>